<evidence type="ECO:0000256" key="4">
    <source>
        <dbReference type="ARBA" id="ARBA00022679"/>
    </source>
</evidence>
<accession>A0A9D0ZI93</accession>
<feature type="binding site" evidence="8">
    <location>
        <position position="249"/>
    </location>
    <ligand>
        <name>substrate</name>
    </ligand>
</feature>
<evidence type="ECO:0000256" key="6">
    <source>
        <dbReference type="ARBA" id="ARBA00023315"/>
    </source>
</evidence>
<dbReference type="PANTHER" id="PTHR20919">
    <property type="entry name" value="HOMOSERINE O-SUCCINYLTRANSFERASE"/>
    <property type="match status" value="1"/>
</dbReference>
<gene>
    <name evidence="10" type="primary">metA</name>
    <name evidence="8" type="synonym">metAA</name>
    <name evidence="10" type="ORF">IAD32_01465</name>
</gene>
<feature type="site" description="Important for substrate specificity" evidence="8">
    <location>
        <position position="192"/>
    </location>
</feature>
<dbReference type="NCBIfam" id="TIGR01001">
    <property type="entry name" value="metA"/>
    <property type="match status" value="1"/>
</dbReference>
<comment type="subcellular location">
    <subcellularLocation>
        <location evidence="1 8">Cytoplasm</location>
    </subcellularLocation>
</comment>
<feature type="binding site" evidence="8">
    <location>
        <position position="192"/>
    </location>
    <ligand>
        <name>substrate</name>
    </ligand>
</feature>
<dbReference type="InterPro" id="IPR033752">
    <property type="entry name" value="MetA_family"/>
</dbReference>
<evidence type="ECO:0000313" key="10">
    <source>
        <dbReference type="EMBL" id="HIQ79936.1"/>
    </source>
</evidence>
<dbReference type="FunFam" id="3.40.50.880:FF:000004">
    <property type="entry name" value="Homoserine O-succinyltransferase"/>
    <property type="match status" value="1"/>
</dbReference>
<comment type="caution">
    <text evidence="8">Lacks conserved residue(s) required for the propagation of feature annotation.</text>
</comment>
<evidence type="ECO:0000256" key="5">
    <source>
        <dbReference type="ARBA" id="ARBA00023167"/>
    </source>
</evidence>
<dbReference type="Gene3D" id="3.40.50.880">
    <property type="match status" value="1"/>
</dbReference>
<dbReference type="PANTHER" id="PTHR20919:SF0">
    <property type="entry name" value="HOMOSERINE O-SUCCINYLTRANSFERASE"/>
    <property type="match status" value="1"/>
</dbReference>
<comment type="similarity">
    <text evidence="8">Belongs to the MetA family.</text>
</comment>
<sequence>MPIRIQSDLPARKILESENIFVMPLERAMMQDIRPLKIVILNLMPTKIETETQLLRLLGNSPLQVDIELLQTATHISKNTSQRHLTTFYKTFDEIKDQKFDGMIITGAPVELLPFEQVDYWEELCLIMQWSKKNVYSTFHICWGAQAGLYYHFGVPKYELDGKISGIYSHRVLNPNHPLMRGFDDRFALPHSRYTGVLREDVEQHLELEILATSRMAGVSVVCNKNGRQFFVMGHAEYDRNTLATEYFRDVNKGLNPQVPYNYFRNDDPSATPPMTWRSNATLLYTNWLNYYVYQQTPYDLEDLKKIFI</sequence>
<dbReference type="SUPFAM" id="SSF52317">
    <property type="entry name" value="Class I glutamine amidotransferase-like"/>
    <property type="match status" value="1"/>
</dbReference>
<evidence type="ECO:0000256" key="1">
    <source>
        <dbReference type="ARBA" id="ARBA00004496"/>
    </source>
</evidence>
<dbReference type="PIRSF" id="PIRSF000450">
    <property type="entry name" value="H_ser_succinyltr"/>
    <property type="match status" value="1"/>
</dbReference>
<dbReference type="CDD" id="cd03131">
    <property type="entry name" value="GATase1_HTS"/>
    <property type="match status" value="1"/>
</dbReference>
<proteinExistence type="inferred from homology"/>
<dbReference type="GO" id="GO:0005737">
    <property type="term" value="C:cytoplasm"/>
    <property type="evidence" value="ECO:0007669"/>
    <property type="project" value="UniProtKB-SubCell"/>
</dbReference>
<evidence type="ECO:0000256" key="9">
    <source>
        <dbReference type="PIRSR" id="PIRSR000450-1"/>
    </source>
</evidence>
<dbReference type="InterPro" id="IPR005697">
    <property type="entry name" value="HST_MetA"/>
</dbReference>
<dbReference type="Pfam" id="PF04204">
    <property type="entry name" value="HTS"/>
    <property type="match status" value="1"/>
</dbReference>
<keyword evidence="2 8" id="KW-0963">Cytoplasm</keyword>
<keyword evidence="3 8" id="KW-0028">Amino-acid biosynthesis</keyword>
<feature type="active site" evidence="8">
    <location>
        <position position="237"/>
    </location>
</feature>
<dbReference type="GO" id="GO:0004414">
    <property type="term" value="F:homoserine O-acetyltransferase activity"/>
    <property type="evidence" value="ECO:0007669"/>
    <property type="project" value="UniProtKB-EC"/>
</dbReference>
<dbReference type="GO" id="GO:0019281">
    <property type="term" value="P:L-methionine biosynthetic process from homoserine via O-succinyl-L-homoserine and cystathionine"/>
    <property type="evidence" value="ECO:0007669"/>
    <property type="project" value="InterPro"/>
</dbReference>
<comment type="catalytic activity">
    <reaction evidence="7 8">
        <text>L-homoserine + acetyl-CoA = O-acetyl-L-homoserine + CoA</text>
        <dbReference type="Rhea" id="RHEA:13701"/>
        <dbReference type="ChEBI" id="CHEBI:57287"/>
        <dbReference type="ChEBI" id="CHEBI:57288"/>
        <dbReference type="ChEBI" id="CHEBI:57476"/>
        <dbReference type="ChEBI" id="CHEBI:57716"/>
        <dbReference type="EC" id="2.3.1.31"/>
    </reaction>
</comment>
<evidence type="ECO:0000256" key="7">
    <source>
        <dbReference type="ARBA" id="ARBA00049043"/>
    </source>
</evidence>
<comment type="pathway">
    <text evidence="8">Amino-acid biosynthesis; L-methionine biosynthesis via de novo pathway; O-acetyl-L-homoserine from L-homoserine: step 1/1.</text>
</comment>
<dbReference type="Proteomes" id="UP000886787">
    <property type="component" value="Unassembled WGS sequence"/>
</dbReference>
<feature type="site" description="Important for acyl-CoA specificity" evidence="8">
    <location>
        <position position="111"/>
    </location>
</feature>
<dbReference type="GO" id="GO:0008899">
    <property type="term" value="F:homoserine O-succinyltransferase activity"/>
    <property type="evidence" value="ECO:0007669"/>
    <property type="project" value="UniProtKB-UniRule"/>
</dbReference>
<evidence type="ECO:0000256" key="8">
    <source>
        <dbReference type="HAMAP-Rule" id="MF_00295"/>
    </source>
</evidence>
<evidence type="ECO:0000313" key="11">
    <source>
        <dbReference type="Proteomes" id="UP000886787"/>
    </source>
</evidence>
<keyword evidence="5 8" id="KW-0486">Methionine biosynthesis</keyword>
<name>A0A9D0ZI93_9FIRM</name>
<reference evidence="10" key="1">
    <citation type="submission" date="2020-10" db="EMBL/GenBank/DDBJ databases">
        <authorList>
            <person name="Gilroy R."/>
        </authorList>
    </citation>
    <scope>NUCLEOTIDE SEQUENCE</scope>
    <source>
        <strain evidence="10">ChiSjej1B19-3389</strain>
    </source>
</reference>
<reference evidence="10" key="2">
    <citation type="journal article" date="2021" name="PeerJ">
        <title>Extensive microbial diversity within the chicken gut microbiome revealed by metagenomics and culture.</title>
        <authorList>
            <person name="Gilroy R."/>
            <person name="Ravi A."/>
            <person name="Getino M."/>
            <person name="Pursley I."/>
            <person name="Horton D.L."/>
            <person name="Alikhan N.F."/>
            <person name="Baker D."/>
            <person name="Gharbi K."/>
            <person name="Hall N."/>
            <person name="Watson M."/>
            <person name="Adriaenssens E.M."/>
            <person name="Foster-Nyarko E."/>
            <person name="Jarju S."/>
            <person name="Secka A."/>
            <person name="Antonio M."/>
            <person name="Oren A."/>
            <person name="Chaudhuri R.R."/>
            <person name="La Ragione R."/>
            <person name="Hildebrand F."/>
            <person name="Pallen M.J."/>
        </authorList>
    </citation>
    <scope>NUCLEOTIDE SEQUENCE</scope>
    <source>
        <strain evidence="10">ChiSjej1B19-3389</strain>
    </source>
</reference>
<evidence type="ECO:0000256" key="3">
    <source>
        <dbReference type="ARBA" id="ARBA00022605"/>
    </source>
</evidence>
<feature type="binding site" evidence="8">
    <location>
        <position position="163"/>
    </location>
    <ligand>
        <name>substrate</name>
    </ligand>
</feature>
<dbReference type="InterPro" id="IPR029062">
    <property type="entry name" value="Class_I_gatase-like"/>
</dbReference>
<dbReference type="EC" id="2.3.1.31" evidence="8"/>
<dbReference type="EMBL" id="DVFW01000009">
    <property type="protein sequence ID" value="HIQ79936.1"/>
    <property type="molecule type" value="Genomic_DNA"/>
</dbReference>
<feature type="active site" description="Acyl-thioester intermediate" evidence="8 9">
    <location>
        <position position="142"/>
    </location>
</feature>
<comment type="function">
    <text evidence="8">Transfers an acetyl group from acetyl-CoA to L-homoserine, forming acetyl-L-homoserine.</text>
</comment>
<organism evidence="10 11">
    <name type="scientific">Candidatus Scatavimonas merdigallinarum</name>
    <dbReference type="NCBI Taxonomy" id="2840914"/>
    <lineage>
        <taxon>Bacteria</taxon>
        <taxon>Bacillati</taxon>
        <taxon>Bacillota</taxon>
        <taxon>Clostridia</taxon>
        <taxon>Eubacteriales</taxon>
        <taxon>Oscillospiraceae</taxon>
        <taxon>Oscillospiraceae incertae sedis</taxon>
        <taxon>Candidatus Scatavimonas</taxon>
    </lineage>
</organism>
<evidence type="ECO:0000256" key="2">
    <source>
        <dbReference type="ARBA" id="ARBA00022490"/>
    </source>
</evidence>
<feature type="active site" description="Proton acceptor" evidence="8">
    <location>
        <position position="235"/>
    </location>
</feature>
<keyword evidence="4 8" id="KW-0808">Transferase</keyword>
<dbReference type="HAMAP" id="MF_00295">
    <property type="entry name" value="MetA_acyltransf"/>
    <property type="match status" value="1"/>
</dbReference>
<dbReference type="AlphaFoldDB" id="A0A9D0ZI93"/>
<protein>
    <recommendedName>
        <fullName evidence="8">Homoserine O-acetyltransferase</fullName>
        <shortName evidence="8">HAT</shortName>
        <ecNumber evidence="8">2.3.1.31</ecNumber>
    </recommendedName>
    <alternativeName>
        <fullName evidence="8">Homoserine transacetylase</fullName>
        <shortName evidence="8">HTA</shortName>
    </alternativeName>
</protein>
<comment type="caution">
    <text evidence="10">The sequence shown here is derived from an EMBL/GenBank/DDBJ whole genome shotgun (WGS) entry which is preliminary data.</text>
</comment>
<keyword evidence="6 8" id="KW-0012">Acyltransferase</keyword>